<comment type="caution">
    <text evidence="1">The sequence shown here is derived from an EMBL/GenBank/DDBJ whole genome shotgun (WGS) entry which is preliminary data.</text>
</comment>
<gene>
    <name evidence="1" type="primary">cas2</name>
    <name evidence="1" type="ORF">E5358_11580</name>
</gene>
<accession>A0AC61QNA2</accession>
<reference evidence="1" key="1">
    <citation type="submission" date="2019-04" db="EMBL/GenBank/DDBJ databases">
        <title>Microbes associate with the intestines of laboratory mice.</title>
        <authorList>
            <person name="Navarre W."/>
            <person name="Wong E."/>
            <person name="Huang K."/>
            <person name="Tropini C."/>
            <person name="Ng K."/>
            <person name="Yu B."/>
        </authorList>
    </citation>
    <scope>NUCLEOTIDE SEQUENCE</scope>
    <source>
        <strain evidence="1">NM73_A23</strain>
    </source>
</reference>
<sequence length="98" mass="11455">MVMRAKKIYCVVAYDIRKSKRRQQVVKLLTPFGRRVNKSVFECLFSDAQLARLRLDLQNIIVKKEDQVAIYPICVNCYARSVYIPAIRNDFSAVHVFD</sequence>
<keyword evidence="1" id="KW-0378">Hydrolase</keyword>
<keyword evidence="1" id="KW-0255">Endonuclease</keyword>
<evidence type="ECO:0000313" key="1">
    <source>
        <dbReference type="EMBL" id="TGX81009.1"/>
    </source>
</evidence>
<protein>
    <submittedName>
        <fullName evidence="1">CRISPR-associated endonuclease Cas2</fullName>
    </submittedName>
</protein>
<keyword evidence="2" id="KW-1185">Reference proteome</keyword>
<keyword evidence="1" id="KW-0540">Nuclease</keyword>
<proteinExistence type="predicted"/>
<name>A0AC61QNA2_9BACT</name>
<evidence type="ECO:0000313" key="2">
    <source>
        <dbReference type="Proteomes" id="UP000308886"/>
    </source>
</evidence>
<organism evidence="1 2">
    <name type="scientific">Palleniella muris</name>
    <dbReference type="NCBI Taxonomy" id="3038145"/>
    <lineage>
        <taxon>Bacteria</taxon>
        <taxon>Pseudomonadati</taxon>
        <taxon>Bacteroidota</taxon>
        <taxon>Bacteroidia</taxon>
        <taxon>Bacteroidales</taxon>
        <taxon>Prevotellaceae</taxon>
        <taxon>Palleniella</taxon>
    </lineage>
</organism>
<dbReference type="Proteomes" id="UP000308886">
    <property type="component" value="Unassembled WGS sequence"/>
</dbReference>
<dbReference type="EMBL" id="SRZC01000020">
    <property type="protein sequence ID" value="TGX81009.1"/>
    <property type="molecule type" value="Genomic_DNA"/>
</dbReference>